<accession>A0A317XLA5</accession>
<protein>
    <submittedName>
        <fullName evidence="2">Uncharacterized protein</fullName>
    </submittedName>
</protein>
<gene>
    <name evidence="2" type="ORF">BCV70DRAFT_201909</name>
</gene>
<dbReference type="AlphaFoldDB" id="A0A317XLA5"/>
<feature type="signal peptide" evidence="1">
    <location>
        <begin position="1"/>
        <end position="17"/>
    </location>
</feature>
<evidence type="ECO:0000256" key="1">
    <source>
        <dbReference type="SAM" id="SignalP"/>
    </source>
</evidence>
<organism evidence="2 3">
    <name type="scientific">Testicularia cyperi</name>
    <dbReference type="NCBI Taxonomy" id="1882483"/>
    <lineage>
        <taxon>Eukaryota</taxon>
        <taxon>Fungi</taxon>
        <taxon>Dikarya</taxon>
        <taxon>Basidiomycota</taxon>
        <taxon>Ustilaginomycotina</taxon>
        <taxon>Ustilaginomycetes</taxon>
        <taxon>Ustilaginales</taxon>
        <taxon>Anthracoideaceae</taxon>
        <taxon>Testicularia</taxon>
    </lineage>
</organism>
<dbReference type="InParanoid" id="A0A317XLA5"/>
<sequence length="145" mass="15673">MRLHSLLLASMIGASLGGKDTFFLNDDDVNGSCTPEGSLYHNKFSLCFKTGGRSVWTDDVTSNSPYLGYANKAGDSFAIICGHTHDAELTMDGITLFVAGYTNAKGIPCCTYLFGKPGQTKYQLVSSGEYCQGQSRQSYIWPAKA</sequence>
<dbReference type="EMBL" id="KZ819198">
    <property type="protein sequence ID" value="PWY98592.1"/>
    <property type="molecule type" value="Genomic_DNA"/>
</dbReference>
<evidence type="ECO:0000313" key="2">
    <source>
        <dbReference type="EMBL" id="PWY98592.1"/>
    </source>
</evidence>
<name>A0A317XLA5_9BASI</name>
<evidence type="ECO:0000313" key="3">
    <source>
        <dbReference type="Proteomes" id="UP000246740"/>
    </source>
</evidence>
<dbReference type="Proteomes" id="UP000246740">
    <property type="component" value="Unassembled WGS sequence"/>
</dbReference>
<feature type="chain" id="PRO_5016395865" evidence="1">
    <location>
        <begin position="18"/>
        <end position="145"/>
    </location>
</feature>
<reference evidence="2 3" key="1">
    <citation type="journal article" date="2018" name="Mol. Biol. Evol.">
        <title>Broad Genomic Sampling Reveals a Smut Pathogenic Ancestry of the Fungal Clade Ustilaginomycotina.</title>
        <authorList>
            <person name="Kijpornyongpan T."/>
            <person name="Mondo S.J."/>
            <person name="Barry K."/>
            <person name="Sandor L."/>
            <person name="Lee J."/>
            <person name="Lipzen A."/>
            <person name="Pangilinan J."/>
            <person name="LaButti K."/>
            <person name="Hainaut M."/>
            <person name="Henrissat B."/>
            <person name="Grigoriev I.V."/>
            <person name="Spatafora J.W."/>
            <person name="Aime M.C."/>
        </authorList>
    </citation>
    <scope>NUCLEOTIDE SEQUENCE [LARGE SCALE GENOMIC DNA]</scope>
    <source>
        <strain evidence="2 3">MCA 3645</strain>
    </source>
</reference>
<keyword evidence="3" id="KW-1185">Reference proteome</keyword>
<proteinExistence type="predicted"/>
<keyword evidence="1" id="KW-0732">Signal</keyword>